<dbReference type="InterPro" id="IPR003594">
    <property type="entry name" value="HATPase_dom"/>
</dbReference>
<feature type="transmembrane region" description="Helical" evidence="9">
    <location>
        <begin position="36"/>
        <end position="60"/>
    </location>
</feature>
<keyword evidence="4" id="KW-0808">Transferase</keyword>
<evidence type="ECO:0000256" key="6">
    <source>
        <dbReference type="ARBA" id="ARBA00022777"/>
    </source>
</evidence>
<dbReference type="Pfam" id="PF00512">
    <property type="entry name" value="HisKA"/>
    <property type="match status" value="1"/>
</dbReference>
<dbReference type="GO" id="GO:0005524">
    <property type="term" value="F:ATP binding"/>
    <property type="evidence" value="ECO:0007669"/>
    <property type="project" value="UniProtKB-KW"/>
</dbReference>
<dbReference type="Pfam" id="PF02518">
    <property type="entry name" value="HATPase_c"/>
    <property type="match status" value="1"/>
</dbReference>
<keyword evidence="3" id="KW-0597">Phosphoprotein</keyword>
<evidence type="ECO:0000256" key="3">
    <source>
        <dbReference type="ARBA" id="ARBA00022553"/>
    </source>
</evidence>
<comment type="caution">
    <text evidence="11">The sequence shown here is derived from an EMBL/GenBank/DDBJ whole genome shotgun (WGS) entry which is preliminary data.</text>
</comment>
<keyword evidence="8" id="KW-0902">Two-component regulatory system</keyword>
<comment type="catalytic activity">
    <reaction evidence="1">
        <text>ATP + protein L-histidine = ADP + protein N-phospho-L-histidine.</text>
        <dbReference type="EC" id="2.7.13.3"/>
    </reaction>
</comment>
<dbReference type="RefSeq" id="WP_069937304.1">
    <property type="nucleotide sequence ID" value="NZ_MAMP01000006.1"/>
</dbReference>
<dbReference type="EC" id="2.7.13.3" evidence="2"/>
<dbReference type="SUPFAM" id="SSF55874">
    <property type="entry name" value="ATPase domain of HSP90 chaperone/DNA topoisomerase II/histidine kinase"/>
    <property type="match status" value="1"/>
</dbReference>
<keyword evidence="7" id="KW-0067">ATP-binding</keyword>
<dbReference type="EMBL" id="MAMP01000006">
    <property type="protein sequence ID" value="OES46147.1"/>
    <property type="molecule type" value="Genomic_DNA"/>
</dbReference>
<dbReference type="STRING" id="1714016.BA724_16340"/>
<dbReference type="PRINTS" id="PR00344">
    <property type="entry name" value="BCTRLSENSOR"/>
</dbReference>
<keyword evidence="5" id="KW-0547">Nucleotide-binding</keyword>
<keyword evidence="9" id="KW-0812">Transmembrane</keyword>
<dbReference type="SMART" id="SM00388">
    <property type="entry name" value="HisKA"/>
    <property type="match status" value="1"/>
</dbReference>
<dbReference type="AlphaFoldDB" id="A0A1E7DST4"/>
<feature type="transmembrane region" description="Helical" evidence="9">
    <location>
        <begin position="12"/>
        <end position="30"/>
    </location>
</feature>
<evidence type="ECO:0000256" key="7">
    <source>
        <dbReference type="ARBA" id="ARBA00022840"/>
    </source>
</evidence>
<dbReference type="CDD" id="cd00075">
    <property type="entry name" value="HATPase"/>
    <property type="match status" value="1"/>
</dbReference>
<dbReference type="Gene3D" id="3.30.565.10">
    <property type="entry name" value="Histidine kinase-like ATPase, C-terminal domain"/>
    <property type="match status" value="1"/>
</dbReference>
<evidence type="ECO:0000256" key="8">
    <source>
        <dbReference type="ARBA" id="ARBA00023012"/>
    </source>
</evidence>
<feature type="transmembrane region" description="Helical" evidence="9">
    <location>
        <begin position="162"/>
        <end position="186"/>
    </location>
</feature>
<keyword evidence="6" id="KW-0418">Kinase</keyword>
<evidence type="ECO:0000313" key="11">
    <source>
        <dbReference type="EMBL" id="OES46147.1"/>
    </source>
</evidence>
<dbReference type="SMART" id="SM00387">
    <property type="entry name" value="HATPase_c"/>
    <property type="match status" value="1"/>
</dbReference>
<reference evidence="11 12" key="1">
    <citation type="submission" date="2016-06" db="EMBL/GenBank/DDBJ databases">
        <title>Domibacillus iocasae genome sequencing.</title>
        <authorList>
            <person name="Verma A."/>
            <person name="Pal Y."/>
            <person name="Ojha A.K."/>
            <person name="Krishnamurthi S."/>
        </authorList>
    </citation>
    <scope>NUCLEOTIDE SEQUENCE [LARGE SCALE GENOMIC DNA]</scope>
    <source>
        <strain evidence="11 12">DSM 29979</strain>
    </source>
</reference>
<dbReference type="InterPro" id="IPR004358">
    <property type="entry name" value="Sig_transdc_His_kin-like_C"/>
</dbReference>
<dbReference type="PROSITE" id="PS50109">
    <property type="entry name" value="HIS_KIN"/>
    <property type="match status" value="1"/>
</dbReference>
<evidence type="ECO:0000259" key="10">
    <source>
        <dbReference type="PROSITE" id="PS50109"/>
    </source>
</evidence>
<feature type="domain" description="Histidine kinase" evidence="10">
    <location>
        <begin position="214"/>
        <end position="420"/>
    </location>
</feature>
<feature type="transmembrane region" description="Helical" evidence="9">
    <location>
        <begin position="136"/>
        <end position="156"/>
    </location>
</feature>
<dbReference type="InterPro" id="IPR036097">
    <property type="entry name" value="HisK_dim/P_sf"/>
</dbReference>
<evidence type="ECO:0000256" key="2">
    <source>
        <dbReference type="ARBA" id="ARBA00012438"/>
    </source>
</evidence>
<feature type="transmembrane region" description="Helical" evidence="9">
    <location>
        <begin position="72"/>
        <end position="97"/>
    </location>
</feature>
<feature type="transmembrane region" description="Helical" evidence="9">
    <location>
        <begin position="103"/>
        <end position="124"/>
    </location>
</feature>
<organism evidence="11 12">
    <name type="scientific">Domibacillus iocasae</name>
    <dbReference type="NCBI Taxonomy" id="1714016"/>
    <lineage>
        <taxon>Bacteria</taxon>
        <taxon>Bacillati</taxon>
        <taxon>Bacillota</taxon>
        <taxon>Bacilli</taxon>
        <taxon>Bacillales</taxon>
        <taxon>Bacillaceae</taxon>
        <taxon>Domibacillus</taxon>
    </lineage>
</organism>
<keyword evidence="12" id="KW-1185">Reference proteome</keyword>
<protein>
    <recommendedName>
        <fullName evidence="2">histidine kinase</fullName>
        <ecNumber evidence="2">2.7.13.3</ecNumber>
    </recommendedName>
</protein>
<proteinExistence type="predicted"/>
<keyword evidence="9" id="KW-0472">Membrane</keyword>
<evidence type="ECO:0000256" key="5">
    <source>
        <dbReference type="ARBA" id="ARBA00022741"/>
    </source>
</evidence>
<dbReference type="InterPro" id="IPR005467">
    <property type="entry name" value="His_kinase_dom"/>
</dbReference>
<dbReference type="CDD" id="cd00082">
    <property type="entry name" value="HisKA"/>
    <property type="match status" value="1"/>
</dbReference>
<evidence type="ECO:0000256" key="9">
    <source>
        <dbReference type="SAM" id="Phobius"/>
    </source>
</evidence>
<accession>A0A1E7DST4</accession>
<dbReference type="GO" id="GO:0000155">
    <property type="term" value="F:phosphorelay sensor kinase activity"/>
    <property type="evidence" value="ECO:0007669"/>
    <property type="project" value="InterPro"/>
</dbReference>
<name>A0A1E7DST4_9BACI</name>
<sequence>MNTTFETFQVLLLHILLVLTFFFIFVYFIQSKWNQLMNGFLSVLVSGCSIILFMTFPIITPGHAVDFRQIPFIIGALYGGRRDAFVLFSIIVTYRLYLGYPDFQGFFLAYSSLLILLWFMIPFFQKAVTIKKKVYFVLLISFLAVLMIVFTFSLSFPELTNIRYLASAFIFFLVQFIVLSFIVIFIENSKVEKDLTKEIKKLEKLRTVSDIAASISHEVRNPLTVMRGFIQLLDDDHLTNEQKKFYISISLEELDRAESIITDYLTFAKPSLENIKILDLKKELKYALKVVKPFAVMSGVDIEVQYDADVYIAGEDQKFHQCIINLIKNAIEAMPEGGKLIITLQKLDSKAVINVVDTGIGMTNEQVERLGTPYYTTKEKGTGLGTMVIFSLVKAMRGEIKVDSEVGKGTRFTILFPTVEHSDPFFEEIVK</sequence>
<dbReference type="Proteomes" id="UP000095658">
    <property type="component" value="Unassembled WGS sequence"/>
</dbReference>
<evidence type="ECO:0000256" key="1">
    <source>
        <dbReference type="ARBA" id="ARBA00000085"/>
    </source>
</evidence>
<dbReference type="SUPFAM" id="SSF47384">
    <property type="entry name" value="Homodimeric domain of signal transducing histidine kinase"/>
    <property type="match status" value="1"/>
</dbReference>
<gene>
    <name evidence="11" type="ORF">BA724_16340</name>
</gene>
<dbReference type="InterPro" id="IPR003661">
    <property type="entry name" value="HisK_dim/P_dom"/>
</dbReference>
<dbReference type="PANTHER" id="PTHR43065:SF46">
    <property type="entry name" value="C4-DICARBOXYLATE TRANSPORT SENSOR PROTEIN DCTB"/>
    <property type="match status" value="1"/>
</dbReference>
<evidence type="ECO:0000313" key="12">
    <source>
        <dbReference type="Proteomes" id="UP000095658"/>
    </source>
</evidence>
<dbReference type="InterPro" id="IPR036890">
    <property type="entry name" value="HATPase_C_sf"/>
</dbReference>
<dbReference type="PANTHER" id="PTHR43065">
    <property type="entry name" value="SENSOR HISTIDINE KINASE"/>
    <property type="match status" value="1"/>
</dbReference>
<dbReference type="OrthoDB" id="9815750at2"/>
<dbReference type="Gene3D" id="1.10.287.130">
    <property type="match status" value="1"/>
</dbReference>
<evidence type="ECO:0000256" key="4">
    <source>
        <dbReference type="ARBA" id="ARBA00022679"/>
    </source>
</evidence>
<keyword evidence="9" id="KW-1133">Transmembrane helix</keyword>